<dbReference type="EMBL" id="JANCYW010000006">
    <property type="protein sequence ID" value="KAK4535827.1"/>
    <property type="molecule type" value="Genomic_DNA"/>
</dbReference>
<dbReference type="CDD" id="cd00761">
    <property type="entry name" value="Glyco_tranf_GTA_type"/>
    <property type="match status" value="1"/>
</dbReference>
<dbReference type="InterPro" id="IPR029044">
    <property type="entry name" value="Nucleotide-diphossugar_trans"/>
</dbReference>
<keyword evidence="1" id="KW-0812">Transmembrane</keyword>
<keyword evidence="1" id="KW-1133">Transmembrane helix</keyword>
<comment type="caution">
    <text evidence="2">The sequence shown here is derived from an EMBL/GenBank/DDBJ whole genome shotgun (WGS) entry which is preliminary data.</text>
</comment>
<dbReference type="Gene3D" id="3.90.550.10">
    <property type="entry name" value="Spore Coat Polysaccharide Biosynthesis Protein SpsA, Chain A"/>
    <property type="match status" value="1"/>
</dbReference>
<organism evidence="2 3">
    <name type="scientific">Cyanidium caldarium</name>
    <name type="common">Red alga</name>
    <dbReference type="NCBI Taxonomy" id="2771"/>
    <lineage>
        <taxon>Eukaryota</taxon>
        <taxon>Rhodophyta</taxon>
        <taxon>Bangiophyceae</taxon>
        <taxon>Cyanidiales</taxon>
        <taxon>Cyanidiaceae</taxon>
        <taxon>Cyanidium</taxon>
    </lineage>
</organism>
<feature type="transmembrane region" description="Helical" evidence="1">
    <location>
        <begin position="57"/>
        <end position="77"/>
    </location>
</feature>
<keyword evidence="1" id="KW-0472">Membrane</keyword>
<protein>
    <submittedName>
        <fullName evidence="2">Uncharacterized protein</fullName>
    </submittedName>
</protein>
<proteinExistence type="predicted"/>
<gene>
    <name evidence="2" type="ORF">CDCA_CDCA06G1852</name>
</gene>
<evidence type="ECO:0000313" key="2">
    <source>
        <dbReference type="EMBL" id="KAK4535827.1"/>
    </source>
</evidence>
<sequence>MCTALPGGHPSDCPKNAGLAPRLRAAVRRLRLWSRWCGRAARSRLAMWAKLRRRLNPVLLSVLLALMVLLTCAWTWWYGVSERRGRGGRAPEAIARRFGGFAGNTTAATSMTQLQRQLAEMNATLIARTVELASVRQMLETDRAGQRPTDTITDPYAYCHTVPLYIDPVRQRQRQERARHQERPLVSIVYTTRRPGGYDILFNSLAIQTHRDYELIIIDEMHGYRASKIWAWAAARNIPLVHVSGSKPKHPKYMNTRFGLYNALNTGVLLARGRIFVSLMDNNWLMPNFIESIVNFYADPQHATHLLSTPERWWVLEDAYKPNRTVVDQEDRMSLFEPEWNWAPSTDRRRMHPSFCKPQEDRFPDHTKRIEAVFEEWLRRDPPHAGNIAAEAYRQALADKQLPPHQLLHQPGEWTTWVFFEFNVAALPFKAFELLNGLEEYLDVGDDCHEANLRMRMELLGWTTWANGHTMTQGIYHKNWGNAPTPMGDGDPIYDRENPQWHVSNWQRFAWEEMADIKFGRRPLQSKNGFDLRRWRQLDCPVHLI</sequence>
<keyword evidence="3" id="KW-1185">Reference proteome</keyword>
<accession>A0AAV9IU43</accession>
<name>A0AAV9IU43_CYACA</name>
<dbReference type="SUPFAM" id="SSF53448">
    <property type="entry name" value="Nucleotide-diphospho-sugar transferases"/>
    <property type="match status" value="1"/>
</dbReference>
<dbReference type="Proteomes" id="UP001301350">
    <property type="component" value="Unassembled WGS sequence"/>
</dbReference>
<evidence type="ECO:0000256" key="1">
    <source>
        <dbReference type="SAM" id="Phobius"/>
    </source>
</evidence>
<reference evidence="2 3" key="1">
    <citation type="submission" date="2022-07" db="EMBL/GenBank/DDBJ databases">
        <title>Genome-wide signatures of adaptation to extreme environments.</title>
        <authorList>
            <person name="Cho C.H."/>
            <person name="Yoon H.S."/>
        </authorList>
    </citation>
    <scope>NUCLEOTIDE SEQUENCE [LARGE SCALE GENOMIC DNA]</scope>
    <source>
        <strain evidence="2 3">DBV 063 E5</strain>
    </source>
</reference>
<dbReference type="AlphaFoldDB" id="A0AAV9IU43"/>
<evidence type="ECO:0000313" key="3">
    <source>
        <dbReference type="Proteomes" id="UP001301350"/>
    </source>
</evidence>